<keyword evidence="3" id="KW-1185">Reference proteome</keyword>
<evidence type="ECO:0000256" key="1">
    <source>
        <dbReference type="SAM" id="MobiDB-lite"/>
    </source>
</evidence>
<evidence type="ECO:0000313" key="3">
    <source>
        <dbReference type="Proteomes" id="UP001218218"/>
    </source>
</evidence>
<proteinExistence type="predicted"/>
<reference evidence="2" key="1">
    <citation type="submission" date="2023-03" db="EMBL/GenBank/DDBJ databases">
        <title>Massive genome expansion in bonnet fungi (Mycena s.s.) driven by repeated elements and novel gene families across ecological guilds.</title>
        <authorList>
            <consortium name="Lawrence Berkeley National Laboratory"/>
            <person name="Harder C.B."/>
            <person name="Miyauchi S."/>
            <person name="Viragh M."/>
            <person name="Kuo A."/>
            <person name="Thoen E."/>
            <person name="Andreopoulos B."/>
            <person name="Lu D."/>
            <person name="Skrede I."/>
            <person name="Drula E."/>
            <person name="Henrissat B."/>
            <person name="Morin E."/>
            <person name="Kohler A."/>
            <person name="Barry K."/>
            <person name="LaButti K."/>
            <person name="Morin E."/>
            <person name="Salamov A."/>
            <person name="Lipzen A."/>
            <person name="Mereny Z."/>
            <person name="Hegedus B."/>
            <person name="Baldrian P."/>
            <person name="Stursova M."/>
            <person name="Weitz H."/>
            <person name="Taylor A."/>
            <person name="Grigoriev I.V."/>
            <person name="Nagy L.G."/>
            <person name="Martin F."/>
            <person name="Kauserud H."/>
        </authorList>
    </citation>
    <scope>NUCLEOTIDE SEQUENCE</scope>
    <source>
        <strain evidence="2">CBHHK002</strain>
    </source>
</reference>
<sequence length="278" mass="30768">MSRTSNQDKIDAYNMLSLTVRDEEYEAHVKRVLEWIQGPSGSDHRTCEEALRLVESVPPVKPGGESCKTKDMSKTELEFARPLRRVISVPDWMDNLVAGVDFSDVPVSAIQRLRMTAMLTADRAKPRGPDRVEKTVDDFHKSVILEPAAAIAGIMMGKNFEVAYAEQTDGSATDLRVCNEDGEDPNYIVAEDKRSRVWVEHEGGVLDLLAAPTFPSYNVEGAPKPGAAVRICVQVSSFTFYLIQTALRAHLGPGIHGQRRTVLPNRDSGDANYRRVGN</sequence>
<dbReference type="AlphaFoldDB" id="A0AAD6Z243"/>
<dbReference type="EMBL" id="JARIHO010000107">
    <property type="protein sequence ID" value="KAJ7303142.1"/>
    <property type="molecule type" value="Genomic_DNA"/>
</dbReference>
<gene>
    <name evidence="2" type="ORF">DFH08DRAFT_904161</name>
</gene>
<evidence type="ECO:0000313" key="2">
    <source>
        <dbReference type="EMBL" id="KAJ7303142.1"/>
    </source>
</evidence>
<feature type="region of interest" description="Disordered" evidence="1">
    <location>
        <begin position="257"/>
        <end position="278"/>
    </location>
</feature>
<feature type="compositionally biased region" description="Basic and acidic residues" evidence="1">
    <location>
        <begin position="267"/>
        <end position="278"/>
    </location>
</feature>
<comment type="caution">
    <text evidence="2">The sequence shown here is derived from an EMBL/GenBank/DDBJ whole genome shotgun (WGS) entry which is preliminary data.</text>
</comment>
<name>A0AAD6Z243_9AGAR</name>
<dbReference type="Proteomes" id="UP001218218">
    <property type="component" value="Unassembled WGS sequence"/>
</dbReference>
<organism evidence="2 3">
    <name type="scientific">Mycena albidolilacea</name>
    <dbReference type="NCBI Taxonomy" id="1033008"/>
    <lineage>
        <taxon>Eukaryota</taxon>
        <taxon>Fungi</taxon>
        <taxon>Dikarya</taxon>
        <taxon>Basidiomycota</taxon>
        <taxon>Agaricomycotina</taxon>
        <taxon>Agaricomycetes</taxon>
        <taxon>Agaricomycetidae</taxon>
        <taxon>Agaricales</taxon>
        <taxon>Marasmiineae</taxon>
        <taxon>Mycenaceae</taxon>
        <taxon>Mycena</taxon>
    </lineage>
</organism>
<accession>A0AAD6Z243</accession>
<protein>
    <submittedName>
        <fullName evidence="2">Uncharacterized protein</fullName>
    </submittedName>
</protein>